<organism evidence="3 4">
    <name type="scientific">Archangium gephyra</name>
    <dbReference type="NCBI Taxonomy" id="48"/>
    <lineage>
        <taxon>Bacteria</taxon>
        <taxon>Pseudomonadati</taxon>
        <taxon>Myxococcota</taxon>
        <taxon>Myxococcia</taxon>
        <taxon>Myxococcales</taxon>
        <taxon>Cystobacterineae</taxon>
        <taxon>Archangiaceae</taxon>
        <taxon>Archangium</taxon>
    </lineage>
</organism>
<accession>A0A2W5TPQ2</accession>
<dbReference type="Pfam" id="PF05157">
    <property type="entry name" value="MshEN"/>
    <property type="match status" value="1"/>
</dbReference>
<dbReference type="SUPFAM" id="SSF160246">
    <property type="entry name" value="EspE N-terminal domain-like"/>
    <property type="match status" value="1"/>
</dbReference>
<feature type="domain" description="Type II secretion system protein GspE N-terminal" evidence="2">
    <location>
        <begin position="59"/>
        <end position="147"/>
    </location>
</feature>
<evidence type="ECO:0000256" key="1">
    <source>
        <dbReference type="SAM" id="MobiDB-lite"/>
    </source>
</evidence>
<dbReference type="AlphaFoldDB" id="A0A2W5TPQ2"/>
<dbReference type="Gene3D" id="3.30.300.160">
    <property type="entry name" value="Type II secretion system, protein E, N-terminal domain"/>
    <property type="match status" value="1"/>
</dbReference>
<evidence type="ECO:0000313" key="4">
    <source>
        <dbReference type="Proteomes" id="UP000249061"/>
    </source>
</evidence>
<protein>
    <submittedName>
        <fullName evidence="3">General secretion pathway protein GspE</fullName>
    </submittedName>
</protein>
<sequence>MASIRLGDLLVKAKVISESQLKAALAEQQKWGGKLGELLVRMNFLTEDMLVKALSKQMNVPSVNLETIQGIPPHVRGKVPPEVARDLVVLPLQLRDDGKTLLVAMAEPQNLKHLDTLRSVTRLRITSQLAGRQAIARAFSRFYEGEADLGSDVESSFKLVDAQGHTVIKNTEDVRRASSAQVPVARVPPAPPPPPRTATASELPTSMQGKTPSEQLRAIEEAQRKEVTALKGMVELLIEKGVFTREEYLAKVKR</sequence>
<name>A0A2W5TPQ2_9BACT</name>
<feature type="compositionally biased region" description="Polar residues" evidence="1">
    <location>
        <begin position="202"/>
        <end position="214"/>
    </location>
</feature>
<feature type="region of interest" description="Disordered" evidence="1">
    <location>
        <begin position="170"/>
        <end position="215"/>
    </location>
</feature>
<evidence type="ECO:0000313" key="3">
    <source>
        <dbReference type="EMBL" id="PZR17649.1"/>
    </source>
</evidence>
<feature type="compositionally biased region" description="Pro residues" evidence="1">
    <location>
        <begin position="186"/>
        <end position="196"/>
    </location>
</feature>
<dbReference type="PANTHER" id="PTHR30258:SF2">
    <property type="entry name" value="COMG OPERON PROTEIN 1"/>
    <property type="match status" value="1"/>
</dbReference>
<comment type="caution">
    <text evidence="3">The sequence shown here is derived from an EMBL/GenBank/DDBJ whole genome shotgun (WGS) entry which is preliminary data.</text>
</comment>
<dbReference type="InterPro" id="IPR007831">
    <property type="entry name" value="T2SS_GspE_N"/>
</dbReference>
<proteinExistence type="predicted"/>
<dbReference type="InterPro" id="IPR037257">
    <property type="entry name" value="T2SS_E_N_sf"/>
</dbReference>
<gene>
    <name evidence="3" type="ORF">DI536_04885</name>
</gene>
<dbReference type="GO" id="GO:0005886">
    <property type="term" value="C:plasma membrane"/>
    <property type="evidence" value="ECO:0007669"/>
    <property type="project" value="TreeGrafter"/>
</dbReference>
<dbReference type="PANTHER" id="PTHR30258">
    <property type="entry name" value="TYPE II SECRETION SYSTEM PROTEIN GSPE-RELATED"/>
    <property type="match status" value="1"/>
</dbReference>
<dbReference type="EMBL" id="QFQP01000002">
    <property type="protein sequence ID" value="PZR17649.1"/>
    <property type="molecule type" value="Genomic_DNA"/>
</dbReference>
<dbReference type="GO" id="GO:0016887">
    <property type="term" value="F:ATP hydrolysis activity"/>
    <property type="evidence" value="ECO:0007669"/>
    <property type="project" value="TreeGrafter"/>
</dbReference>
<dbReference type="Proteomes" id="UP000249061">
    <property type="component" value="Unassembled WGS sequence"/>
</dbReference>
<reference evidence="3 4" key="1">
    <citation type="submission" date="2017-08" db="EMBL/GenBank/DDBJ databases">
        <title>Infants hospitalized years apart are colonized by the same room-sourced microbial strains.</title>
        <authorList>
            <person name="Brooks B."/>
            <person name="Olm M.R."/>
            <person name="Firek B.A."/>
            <person name="Baker R."/>
            <person name="Thomas B.C."/>
            <person name="Morowitz M.J."/>
            <person name="Banfield J.F."/>
        </authorList>
    </citation>
    <scope>NUCLEOTIDE SEQUENCE [LARGE SCALE GENOMIC DNA]</scope>
    <source>
        <strain evidence="3">S2_003_000_R2_14</strain>
    </source>
</reference>
<evidence type="ECO:0000259" key="2">
    <source>
        <dbReference type="Pfam" id="PF05157"/>
    </source>
</evidence>